<name>A0A5B7F836_PORTR</name>
<feature type="region of interest" description="Disordered" evidence="1">
    <location>
        <begin position="1"/>
        <end position="22"/>
    </location>
</feature>
<reference evidence="2 3" key="1">
    <citation type="submission" date="2019-05" db="EMBL/GenBank/DDBJ databases">
        <title>Another draft genome of Portunus trituberculatus and its Hox gene families provides insights of decapod evolution.</title>
        <authorList>
            <person name="Jeong J.-H."/>
            <person name="Song I."/>
            <person name="Kim S."/>
            <person name="Choi T."/>
            <person name="Kim D."/>
            <person name="Ryu S."/>
            <person name="Kim W."/>
        </authorList>
    </citation>
    <scope>NUCLEOTIDE SEQUENCE [LARGE SCALE GENOMIC DNA]</scope>
    <source>
        <tissue evidence="2">Muscle</tissue>
    </source>
</reference>
<protein>
    <submittedName>
        <fullName evidence="2">Uncharacterized protein</fullName>
    </submittedName>
</protein>
<dbReference type="Proteomes" id="UP000324222">
    <property type="component" value="Unassembled WGS sequence"/>
</dbReference>
<evidence type="ECO:0000313" key="3">
    <source>
        <dbReference type="Proteomes" id="UP000324222"/>
    </source>
</evidence>
<keyword evidence="3" id="KW-1185">Reference proteome</keyword>
<organism evidence="2 3">
    <name type="scientific">Portunus trituberculatus</name>
    <name type="common">Swimming crab</name>
    <name type="synonym">Neptunus trituberculatus</name>
    <dbReference type="NCBI Taxonomy" id="210409"/>
    <lineage>
        <taxon>Eukaryota</taxon>
        <taxon>Metazoa</taxon>
        <taxon>Ecdysozoa</taxon>
        <taxon>Arthropoda</taxon>
        <taxon>Crustacea</taxon>
        <taxon>Multicrustacea</taxon>
        <taxon>Malacostraca</taxon>
        <taxon>Eumalacostraca</taxon>
        <taxon>Eucarida</taxon>
        <taxon>Decapoda</taxon>
        <taxon>Pleocyemata</taxon>
        <taxon>Brachyura</taxon>
        <taxon>Eubrachyura</taxon>
        <taxon>Portunoidea</taxon>
        <taxon>Portunidae</taxon>
        <taxon>Portuninae</taxon>
        <taxon>Portunus</taxon>
    </lineage>
</organism>
<proteinExistence type="predicted"/>
<dbReference type="EMBL" id="VSRR010005492">
    <property type="protein sequence ID" value="MPC42582.1"/>
    <property type="molecule type" value="Genomic_DNA"/>
</dbReference>
<gene>
    <name evidence="2" type="ORF">E2C01_036205</name>
</gene>
<dbReference type="AlphaFoldDB" id="A0A5B7F836"/>
<accession>A0A5B7F836</accession>
<evidence type="ECO:0000256" key="1">
    <source>
        <dbReference type="SAM" id="MobiDB-lite"/>
    </source>
</evidence>
<sequence>MNTPPHQLIDSLTNSSRSGMQAESEVLRPVRRPHPHARATPSAWRVTLSRCFRNFLVRICVDLRTFSPLRVCREKGSGKRYRRSHGQIQLIKSGAPFSVIKL</sequence>
<comment type="caution">
    <text evidence="2">The sequence shown here is derived from an EMBL/GenBank/DDBJ whole genome shotgun (WGS) entry which is preliminary data.</text>
</comment>
<feature type="compositionally biased region" description="Polar residues" evidence="1">
    <location>
        <begin position="1"/>
        <end position="21"/>
    </location>
</feature>
<evidence type="ECO:0000313" key="2">
    <source>
        <dbReference type="EMBL" id="MPC42582.1"/>
    </source>
</evidence>